<keyword evidence="3" id="KW-1185">Reference proteome</keyword>
<evidence type="ECO:0000259" key="1">
    <source>
        <dbReference type="SMART" id="SM00422"/>
    </source>
</evidence>
<dbReference type="Gene3D" id="1.10.1660.10">
    <property type="match status" value="1"/>
</dbReference>
<accession>A0ABT9IVZ4</accession>
<dbReference type="InterPro" id="IPR009061">
    <property type="entry name" value="DNA-bd_dom_put_sf"/>
</dbReference>
<evidence type="ECO:0000313" key="3">
    <source>
        <dbReference type="Proteomes" id="UP001231941"/>
    </source>
</evidence>
<gene>
    <name evidence="2" type="ORF">Q5Y73_05405</name>
</gene>
<protein>
    <submittedName>
        <fullName evidence="2">MerR family transcriptional regulator</fullName>
    </submittedName>
</protein>
<dbReference type="InterPro" id="IPR000551">
    <property type="entry name" value="MerR-type_HTH_dom"/>
</dbReference>
<proteinExistence type="predicted"/>
<comment type="caution">
    <text evidence="2">The sequence shown here is derived from an EMBL/GenBank/DDBJ whole genome shotgun (WGS) entry which is preliminary data.</text>
</comment>
<evidence type="ECO:0000313" key="2">
    <source>
        <dbReference type="EMBL" id="MDP5273533.1"/>
    </source>
</evidence>
<sequence>MKVYTAKQITEMLQEQDFDINLRTVRYYTQIGIVPALELVGNKRVYTNKHLNYFRAILVLAKTGESLASIQKKLQPLDIEEIKKIGDQAAFFQSHNFLEHETHQVSEDVLITLSPKISAELKQRVINSVSQIIKGDQNK</sequence>
<dbReference type="EMBL" id="JAVAMP010000001">
    <property type="protein sequence ID" value="MDP5273533.1"/>
    <property type="molecule type" value="Genomic_DNA"/>
</dbReference>
<feature type="domain" description="HTH merR-type" evidence="1">
    <location>
        <begin position="4"/>
        <end position="77"/>
    </location>
</feature>
<dbReference type="CDD" id="cd00592">
    <property type="entry name" value="HTH_MerR-like"/>
    <property type="match status" value="1"/>
</dbReference>
<organism evidence="2 3">
    <name type="scientific">Chengkuizengella axinellae</name>
    <dbReference type="NCBI Taxonomy" id="3064388"/>
    <lineage>
        <taxon>Bacteria</taxon>
        <taxon>Bacillati</taxon>
        <taxon>Bacillota</taxon>
        <taxon>Bacilli</taxon>
        <taxon>Bacillales</taxon>
        <taxon>Paenibacillaceae</taxon>
        <taxon>Chengkuizengella</taxon>
    </lineage>
</organism>
<name>A0ABT9IVZ4_9BACL</name>
<dbReference type="Proteomes" id="UP001231941">
    <property type="component" value="Unassembled WGS sequence"/>
</dbReference>
<dbReference type="SUPFAM" id="SSF46955">
    <property type="entry name" value="Putative DNA-binding domain"/>
    <property type="match status" value="1"/>
</dbReference>
<dbReference type="SMART" id="SM00422">
    <property type="entry name" value="HTH_MERR"/>
    <property type="match status" value="1"/>
</dbReference>
<dbReference type="Pfam" id="PF13411">
    <property type="entry name" value="MerR_1"/>
    <property type="match status" value="1"/>
</dbReference>
<reference evidence="2 3" key="1">
    <citation type="submission" date="2023-08" db="EMBL/GenBank/DDBJ databases">
        <authorList>
            <person name="Park J.-S."/>
        </authorList>
    </citation>
    <scope>NUCLEOTIDE SEQUENCE [LARGE SCALE GENOMIC DNA]</scope>
    <source>
        <strain evidence="2 3">2205SS18-9</strain>
    </source>
</reference>